<reference evidence="1" key="1">
    <citation type="submission" date="2022-04" db="EMBL/GenBank/DDBJ databases">
        <title>Genome of the entomopathogenic fungus Entomophthora muscae.</title>
        <authorList>
            <person name="Elya C."/>
            <person name="Lovett B.R."/>
            <person name="Lee E."/>
            <person name="Macias A.M."/>
            <person name="Hajek A.E."/>
            <person name="De Bivort B.L."/>
            <person name="Kasson M.T."/>
            <person name="De Fine Licht H.H."/>
            <person name="Stajich J.E."/>
        </authorList>
    </citation>
    <scope>NUCLEOTIDE SEQUENCE</scope>
    <source>
        <strain evidence="1">Berkeley</strain>
    </source>
</reference>
<sequence length="121" mass="12663">MSESTDLAFLCPSSSLEVLNAAWSALCGSISLVDYCIWGASLVFIGWLVCIDSSSSGMSSAASFQTGWVSGLFISGVTWVFSTTVGSSSSTVVSWADFATLGGRPLIFGLTFSAIALFYLK</sequence>
<dbReference type="Proteomes" id="UP001165960">
    <property type="component" value="Unassembled WGS sequence"/>
</dbReference>
<protein>
    <submittedName>
        <fullName evidence="1">Uncharacterized protein</fullName>
    </submittedName>
</protein>
<evidence type="ECO:0000313" key="2">
    <source>
        <dbReference type="Proteomes" id="UP001165960"/>
    </source>
</evidence>
<proteinExistence type="predicted"/>
<dbReference type="EMBL" id="QTSX02003783">
    <property type="protein sequence ID" value="KAJ9068126.1"/>
    <property type="molecule type" value="Genomic_DNA"/>
</dbReference>
<accession>A0ACC2T0U0</accession>
<keyword evidence="2" id="KW-1185">Reference proteome</keyword>
<name>A0ACC2T0U0_9FUNG</name>
<organism evidence="1 2">
    <name type="scientific">Entomophthora muscae</name>
    <dbReference type="NCBI Taxonomy" id="34485"/>
    <lineage>
        <taxon>Eukaryota</taxon>
        <taxon>Fungi</taxon>
        <taxon>Fungi incertae sedis</taxon>
        <taxon>Zoopagomycota</taxon>
        <taxon>Entomophthoromycotina</taxon>
        <taxon>Entomophthoromycetes</taxon>
        <taxon>Entomophthorales</taxon>
        <taxon>Entomophthoraceae</taxon>
        <taxon>Entomophthora</taxon>
    </lineage>
</organism>
<comment type="caution">
    <text evidence="1">The sequence shown here is derived from an EMBL/GenBank/DDBJ whole genome shotgun (WGS) entry which is preliminary data.</text>
</comment>
<evidence type="ECO:0000313" key="1">
    <source>
        <dbReference type="EMBL" id="KAJ9068126.1"/>
    </source>
</evidence>
<gene>
    <name evidence="1" type="ORF">DSO57_1031846</name>
</gene>